<dbReference type="Gene3D" id="1.20.1530.20">
    <property type="match status" value="1"/>
</dbReference>
<evidence type="ECO:0000259" key="6">
    <source>
        <dbReference type="Pfam" id="PF00999"/>
    </source>
</evidence>
<dbReference type="InterPro" id="IPR038770">
    <property type="entry name" value="Na+/solute_symporter_sf"/>
</dbReference>
<dbReference type="InterPro" id="IPR006153">
    <property type="entry name" value="Cation/H_exchanger_TM"/>
</dbReference>
<dbReference type="Proteomes" id="UP000245680">
    <property type="component" value="Unassembled WGS sequence"/>
</dbReference>
<evidence type="ECO:0000256" key="2">
    <source>
        <dbReference type="ARBA" id="ARBA00022692"/>
    </source>
</evidence>
<dbReference type="Pfam" id="PF00999">
    <property type="entry name" value="Na_H_Exchanger"/>
    <property type="match status" value="1"/>
</dbReference>
<keyword evidence="4 5" id="KW-0472">Membrane</keyword>
<dbReference type="GO" id="GO:1902600">
    <property type="term" value="P:proton transmembrane transport"/>
    <property type="evidence" value="ECO:0007669"/>
    <property type="project" value="InterPro"/>
</dbReference>
<feature type="transmembrane region" description="Helical" evidence="5">
    <location>
        <begin position="89"/>
        <end position="111"/>
    </location>
</feature>
<evidence type="ECO:0000256" key="4">
    <source>
        <dbReference type="ARBA" id="ARBA00023136"/>
    </source>
</evidence>
<feature type="transmembrane region" description="Helical" evidence="5">
    <location>
        <begin position="351"/>
        <end position="370"/>
    </location>
</feature>
<feature type="transmembrane region" description="Helical" evidence="5">
    <location>
        <begin position="117"/>
        <end position="137"/>
    </location>
</feature>
<feature type="transmembrane region" description="Helical" evidence="5">
    <location>
        <begin position="149"/>
        <end position="172"/>
    </location>
</feature>
<sequence>MDYGIVLITLGLLFLAGLAADQLSRASRLPRVTMLLALGLIVGRTGFDILPDGVTALFEPLSAVALTMVAFLLGGELTRENLASHGRAILGISLSVVAGTTLLVWVGLALLGIDPGLALLLGAVATATDPAAIADVIRQSGLRNRFTETLSGIVAIDDIWGLIVFAVCLALVQQSGGWVAPLAGAAHDIGGALVLGAVIGVPAAYLTGRLEPGEPLQTEAVGIVFLTTGCAIWLDVSFLLAGMTAGALIANLARHHDFAFHEIENIEWPFMILFFLLAGASLDPGALVSLGWIAAVYAGLRILARVLAGAAGARWAGVPRSERGAYGPALLPQAGVAVGMALVAAEAFPDWGATIMTLTVAATVFFELLGPPATLAALRRVARADPPPD</sequence>
<feature type="transmembrane region" description="Helical" evidence="5">
    <location>
        <begin position="57"/>
        <end position="77"/>
    </location>
</feature>
<feature type="domain" description="Cation/H+ exchanger transmembrane" evidence="6">
    <location>
        <begin position="13"/>
        <end position="365"/>
    </location>
</feature>
<evidence type="ECO:0000256" key="1">
    <source>
        <dbReference type="ARBA" id="ARBA00004141"/>
    </source>
</evidence>
<evidence type="ECO:0000313" key="7">
    <source>
        <dbReference type="EMBL" id="PWR04561.1"/>
    </source>
</evidence>
<reference evidence="7 8" key="1">
    <citation type="submission" date="2018-05" db="EMBL/GenBank/DDBJ databases">
        <title>Rhodobacteraceae gen. nov., sp. nov. isolated from sea water.</title>
        <authorList>
            <person name="Ren Y."/>
        </authorList>
    </citation>
    <scope>NUCLEOTIDE SEQUENCE [LARGE SCALE GENOMIC DNA]</scope>
    <source>
        <strain evidence="7 8">TG-679</strain>
    </source>
</reference>
<dbReference type="OrthoDB" id="9778229at2"/>
<feature type="transmembrane region" description="Helical" evidence="5">
    <location>
        <begin position="184"/>
        <end position="208"/>
    </location>
</feature>
<dbReference type="GO" id="GO:0015297">
    <property type="term" value="F:antiporter activity"/>
    <property type="evidence" value="ECO:0007669"/>
    <property type="project" value="InterPro"/>
</dbReference>
<evidence type="ECO:0000313" key="8">
    <source>
        <dbReference type="Proteomes" id="UP000245680"/>
    </source>
</evidence>
<dbReference type="RefSeq" id="WP_109809863.1">
    <property type="nucleotide sequence ID" value="NZ_QGKU01000003.1"/>
</dbReference>
<protein>
    <submittedName>
        <fullName evidence="7">Sodium:proton antiporter</fullName>
    </submittedName>
</protein>
<name>A0A2V2LKC0_9RHOB</name>
<gene>
    <name evidence="7" type="ORF">DKT77_00925</name>
</gene>
<evidence type="ECO:0000256" key="5">
    <source>
        <dbReference type="SAM" id="Phobius"/>
    </source>
</evidence>
<dbReference type="PANTHER" id="PTHR43021">
    <property type="entry name" value="NA(+)/H(+) ANTIPORTER-RELATED"/>
    <property type="match status" value="1"/>
</dbReference>
<keyword evidence="2 5" id="KW-0812">Transmembrane</keyword>
<keyword evidence="8" id="KW-1185">Reference proteome</keyword>
<comment type="caution">
    <text evidence="7">The sequence shown here is derived from an EMBL/GenBank/DDBJ whole genome shotgun (WGS) entry which is preliminary data.</text>
</comment>
<dbReference type="GO" id="GO:0016020">
    <property type="term" value="C:membrane"/>
    <property type="evidence" value="ECO:0007669"/>
    <property type="project" value="UniProtKB-SubCell"/>
</dbReference>
<feature type="transmembrane region" description="Helical" evidence="5">
    <location>
        <begin position="324"/>
        <end position="345"/>
    </location>
</feature>
<keyword evidence="3 5" id="KW-1133">Transmembrane helix</keyword>
<dbReference type="PANTHER" id="PTHR43021:SF2">
    <property type="entry name" value="CATION_H+ EXCHANGER DOMAIN-CONTAINING PROTEIN"/>
    <property type="match status" value="1"/>
</dbReference>
<evidence type="ECO:0000256" key="3">
    <source>
        <dbReference type="ARBA" id="ARBA00022989"/>
    </source>
</evidence>
<proteinExistence type="predicted"/>
<dbReference type="EMBL" id="QGKU01000003">
    <property type="protein sequence ID" value="PWR04561.1"/>
    <property type="molecule type" value="Genomic_DNA"/>
</dbReference>
<feature type="transmembrane region" description="Helical" evidence="5">
    <location>
        <begin position="220"/>
        <end position="250"/>
    </location>
</feature>
<dbReference type="AlphaFoldDB" id="A0A2V2LKC0"/>
<accession>A0A2V2LKC0</accession>
<feature type="transmembrane region" description="Helical" evidence="5">
    <location>
        <begin position="270"/>
        <end position="303"/>
    </location>
</feature>
<organism evidence="7 8">
    <name type="scientific">Meridianimarinicoccus roseus</name>
    <dbReference type="NCBI Taxonomy" id="2072018"/>
    <lineage>
        <taxon>Bacteria</taxon>
        <taxon>Pseudomonadati</taxon>
        <taxon>Pseudomonadota</taxon>
        <taxon>Alphaproteobacteria</taxon>
        <taxon>Rhodobacterales</taxon>
        <taxon>Paracoccaceae</taxon>
        <taxon>Meridianimarinicoccus</taxon>
    </lineage>
</organism>
<comment type="subcellular location">
    <subcellularLocation>
        <location evidence="1">Membrane</location>
        <topology evidence="1">Multi-pass membrane protein</topology>
    </subcellularLocation>
</comment>